<reference evidence="1 2" key="1">
    <citation type="submission" date="2016-10" db="EMBL/GenBank/DDBJ databases">
        <authorList>
            <person name="de Groot N.N."/>
        </authorList>
    </citation>
    <scope>NUCLEOTIDE SEQUENCE [LARGE SCALE GENOMIC DNA]</scope>
    <source>
        <strain evidence="1 2">DSM 18978</strain>
    </source>
</reference>
<protein>
    <submittedName>
        <fullName evidence="1">Uncharacterized protein</fullName>
    </submittedName>
</protein>
<dbReference type="RefSeq" id="WP_176758826.1">
    <property type="nucleotide sequence ID" value="NZ_FMUS01000002.1"/>
</dbReference>
<sequence>MIINTLVNSGSKVFLTTNAAIFVANKGVVCPKLNNLLIKEKNHLYS</sequence>
<proteinExistence type="predicted"/>
<dbReference type="Proteomes" id="UP000198636">
    <property type="component" value="Unassembled WGS sequence"/>
</dbReference>
<evidence type="ECO:0000313" key="1">
    <source>
        <dbReference type="EMBL" id="SCX88613.1"/>
    </source>
</evidence>
<accession>A0A1G5BEN0</accession>
<dbReference type="STRING" id="1120976.SAMN03080606_00392"/>
<dbReference type="AlphaFoldDB" id="A0A1G5BEN0"/>
<gene>
    <name evidence="1" type="ORF">SAMN03080606_00392</name>
</gene>
<keyword evidence="2" id="KW-1185">Reference proteome</keyword>
<dbReference type="EMBL" id="FMUS01000002">
    <property type="protein sequence ID" value="SCX88613.1"/>
    <property type="molecule type" value="Genomic_DNA"/>
</dbReference>
<name>A0A1G5BEN0_9FIRM</name>
<evidence type="ECO:0000313" key="2">
    <source>
        <dbReference type="Proteomes" id="UP000198636"/>
    </source>
</evidence>
<organism evidence="1 2">
    <name type="scientific">Alkaliphilus peptidifermentans DSM 18978</name>
    <dbReference type="NCBI Taxonomy" id="1120976"/>
    <lineage>
        <taxon>Bacteria</taxon>
        <taxon>Bacillati</taxon>
        <taxon>Bacillota</taxon>
        <taxon>Clostridia</taxon>
        <taxon>Peptostreptococcales</taxon>
        <taxon>Natronincolaceae</taxon>
        <taxon>Alkaliphilus</taxon>
    </lineage>
</organism>